<accession>A0A9D4MI89</accession>
<proteinExistence type="predicted"/>
<comment type="caution">
    <text evidence="1">The sequence shown here is derived from an EMBL/GenBank/DDBJ whole genome shotgun (WGS) entry which is preliminary data.</text>
</comment>
<protein>
    <submittedName>
        <fullName evidence="1">Uncharacterized protein</fullName>
    </submittedName>
</protein>
<gene>
    <name evidence="1" type="ORF">DPMN_000867</name>
</gene>
<keyword evidence="2" id="KW-1185">Reference proteome</keyword>
<organism evidence="1 2">
    <name type="scientific">Dreissena polymorpha</name>
    <name type="common">Zebra mussel</name>
    <name type="synonym">Mytilus polymorpha</name>
    <dbReference type="NCBI Taxonomy" id="45954"/>
    <lineage>
        <taxon>Eukaryota</taxon>
        <taxon>Metazoa</taxon>
        <taxon>Spiralia</taxon>
        <taxon>Lophotrochozoa</taxon>
        <taxon>Mollusca</taxon>
        <taxon>Bivalvia</taxon>
        <taxon>Autobranchia</taxon>
        <taxon>Heteroconchia</taxon>
        <taxon>Euheterodonta</taxon>
        <taxon>Imparidentia</taxon>
        <taxon>Neoheterodontei</taxon>
        <taxon>Myida</taxon>
        <taxon>Dreissenoidea</taxon>
        <taxon>Dreissenidae</taxon>
        <taxon>Dreissena</taxon>
    </lineage>
</organism>
<dbReference type="AlphaFoldDB" id="A0A9D4MI89"/>
<evidence type="ECO:0000313" key="2">
    <source>
        <dbReference type="Proteomes" id="UP000828390"/>
    </source>
</evidence>
<name>A0A9D4MI89_DREPO</name>
<dbReference type="Proteomes" id="UP000828390">
    <property type="component" value="Unassembled WGS sequence"/>
</dbReference>
<evidence type="ECO:0000313" key="1">
    <source>
        <dbReference type="EMBL" id="KAH3877013.1"/>
    </source>
</evidence>
<dbReference type="EMBL" id="JAIWYP010000001">
    <property type="protein sequence ID" value="KAH3877013.1"/>
    <property type="molecule type" value="Genomic_DNA"/>
</dbReference>
<sequence length="70" mass="7799">MNRDSVGLGELPASPDVDDVMYDVVTVVVYERQRSSLVGNGQGELVVIHKTHLQMDTEQLELGGKHKYFP</sequence>
<reference evidence="1" key="2">
    <citation type="submission" date="2020-11" db="EMBL/GenBank/DDBJ databases">
        <authorList>
            <person name="McCartney M.A."/>
            <person name="Auch B."/>
            <person name="Kono T."/>
            <person name="Mallez S."/>
            <person name="Becker A."/>
            <person name="Gohl D.M."/>
            <person name="Silverstein K.A.T."/>
            <person name="Koren S."/>
            <person name="Bechman K.B."/>
            <person name="Herman A."/>
            <person name="Abrahante J.E."/>
            <person name="Garbe J."/>
        </authorList>
    </citation>
    <scope>NUCLEOTIDE SEQUENCE</scope>
    <source>
        <strain evidence="1">Duluth1</strain>
        <tissue evidence="1">Whole animal</tissue>
    </source>
</reference>
<reference evidence="1" key="1">
    <citation type="journal article" date="2019" name="bioRxiv">
        <title>The Genome of the Zebra Mussel, Dreissena polymorpha: A Resource for Invasive Species Research.</title>
        <authorList>
            <person name="McCartney M.A."/>
            <person name="Auch B."/>
            <person name="Kono T."/>
            <person name="Mallez S."/>
            <person name="Zhang Y."/>
            <person name="Obille A."/>
            <person name="Becker A."/>
            <person name="Abrahante J.E."/>
            <person name="Garbe J."/>
            <person name="Badalamenti J.P."/>
            <person name="Herman A."/>
            <person name="Mangelson H."/>
            <person name="Liachko I."/>
            <person name="Sullivan S."/>
            <person name="Sone E.D."/>
            <person name="Koren S."/>
            <person name="Silverstein K.A.T."/>
            <person name="Beckman K.B."/>
            <person name="Gohl D.M."/>
        </authorList>
    </citation>
    <scope>NUCLEOTIDE SEQUENCE</scope>
    <source>
        <strain evidence="1">Duluth1</strain>
        <tissue evidence="1">Whole animal</tissue>
    </source>
</reference>